<feature type="active site" description="Charge relay system" evidence="5">
    <location>
        <position position="320"/>
    </location>
</feature>
<evidence type="ECO:0000256" key="2">
    <source>
        <dbReference type="ARBA" id="ARBA00022670"/>
    </source>
</evidence>
<gene>
    <name evidence="8" type="ORF">BJ971_007635</name>
</gene>
<dbReference type="Pfam" id="PF17957">
    <property type="entry name" value="Big_7"/>
    <property type="match status" value="2"/>
</dbReference>
<dbReference type="InterPro" id="IPR036852">
    <property type="entry name" value="Peptidase_S8/S53_dom_sf"/>
</dbReference>
<comment type="caution">
    <text evidence="8">The sequence shown here is derived from an EMBL/GenBank/DDBJ whole genome shotgun (WGS) entry which is preliminary data.</text>
</comment>
<dbReference type="PANTHER" id="PTHR43806">
    <property type="entry name" value="PEPTIDASE S8"/>
    <property type="match status" value="1"/>
</dbReference>
<keyword evidence="8" id="KW-0966">Cell projection</keyword>
<keyword evidence="9" id="KW-1185">Reference proteome</keyword>
<dbReference type="GO" id="GO:0004252">
    <property type="term" value="F:serine-type endopeptidase activity"/>
    <property type="evidence" value="ECO:0007669"/>
    <property type="project" value="UniProtKB-UniRule"/>
</dbReference>
<organism evidence="8 9">
    <name type="scientific">Actinoplanes digitatis</name>
    <dbReference type="NCBI Taxonomy" id="1868"/>
    <lineage>
        <taxon>Bacteria</taxon>
        <taxon>Bacillati</taxon>
        <taxon>Actinomycetota</taxon>
        <taxon>Actinomycetes</taxon>
        <taxon>Micromonosporales</taxon>
        <taxon>Micromonosporaceae</taxon>
        <taxon>Actinoplanes</taxon>
    </lineage>
</organism>
<feature type="active site" description="Charge relay system" evidence="5">
    <location>
        <position position="167"/>
    </location>
</feature>
<dbReference type="Gene3D" id="2.60.40.10">
    <property type="entry name" value="Immunoglobulins"/>
    <property type="match status" value="3"/>
</dbReference>
<sequence length="742" mass="77609">MRVISSCLIATLAIAGISTPAAAADADPVRLDVGLTGLADPAAVVAALGDDVLDSDPVPGLDAITVDVPADRSAAVRAALTARTDVRYAEIGGLVLPYSDPYDQANLARLNTMSIPDAWEVTTGSEDIVVAMVDSGVTPNADLGADRLTAGYDFVDGDADPADGGIHGTLLANVIAAPANGVGSTGICPRCRIMPVRVLRTPESGTATGSTANLAAGIVWAADHGAQIINLSLGTMADSQLLRDAVQHAFRKNALVVGAAGNDFGSARHYPAAIDDVLAVSEVGGTTRNGPTDRWIDVRAYNGIRAMDPQGRPLVYGHSSAAAAATSGIAALVLAANPTFSPAEIRQAIADSAKLLSKTQYSYEPRVVDALGAVTGVDRSDHEPPRFGSFGVADGQLVGSNGFLIEPAITDNVAVARVEFLLDGKVVQTTERADILGPIFNTRVSPALNFVGEVEFAVRAYDHSGNVATKQATLRFDGRAPRGSIVSPAPGTRTRGPVEVVFSSPDKDLDYVHLNGAPMTPVPGTDLWKAQVTLTQSSDIIVFAADEAWNNSEWRVSVVVDTAGPTTTAVNPAANTRVRGTFTSTLSGAADPASIAKAELWANDKFVGQDTAAPYSLKVSTGTFSGNVKLIWRLTDKLGNTRYHTRTVIADNKAPTVSITKAPKNKAKVTGTVKVYVKASDASGIARVELIVNGKVVAKDTKSAYVLSVNSKKQPKTMKVTVRAYDKLGNLKYTGTRTWYRK</sequence>
<feature type="active site" description="Charge relay system" evidence="5">
    <location>
        <position position="134"/>
    </location>
</feature>
<keyword evidence="8" id="KW-0969">Cilium</keyword>
<dbReference type="PROSITE" id="PS51892">
    <property type="entry name" value="SUBTILASE"/>
    <property type="match status" value="1"/>
</dbReference>
<dbReference type="InterPro" id="IPR050131">
    <property type="entry name" value="Peptidase_S8_subtilisin-like"/>
</dbReference>
<name>A0A7W7I606_9ACTN</name>
<proteinExistence type="inferred from homology"/>
<evidence type="ECO:0000256" key="1">
    <source>
        <dbReference type="ARBA" id="ARBA00011073"/>
    </source>
</evidence>
<feature type="domain" description="Peptidase S8/S53" evidence="7">
    <location>
        <begin position="126"/>
        <end position="357"/>
    </location>
</feature>
<feature type="chain" id="PRO_5031154573" evidence="6">
    <location>
        <begin position="24"/>
        <end position="742"/>
    </location>
</feature>
<evidence type="ECO:0000256" key="4">
    <source>
        <dbReference type="ARBA" id="ARBA00022825"/>
    </source>
</evidence>
<feature type="signal peptide" evidence="6">
    <location>
        <begin position="1"/>
        <end position="23"/>
    </location>
</feature>
<dbReference type="GO" id="GO:0005975">
    <property type="term" value="P:carbohydrate metabolic process"/>
    <property type="evidence" value="ECO:0007669"/>
    <property type="project" value="UniProtKB-ARBA"/>
</dbReference>
<reference evidence="8 9" key="1">
    <citation type="submission" date="2020-08" db="EMBL/GenBank/DDBJ databases">
        <title>Sequencing the genomes of 1000 actinobacteria strains.</title>
        <authorList>
            <person name="Klenk H.-P."/>
        </authorList>
    </citation>
    <scope>NUCLEOTIDE SEQUENCE [LARGE SCALE GENOMIC DNA]</scope>
    <source>
        <strain evidence="8 9">DSM 43149</strain>
    </source>
</reference>
<comment type="similarity">
    <text evidence="1 5">Belongs to the peptidase S8 family.</text>
</comment>
<evidence type="ECO:0000256" key="3">
    <source>
        <dbReference type="ARBA" id="ARBA00022801"/>
    </source>
</evidence>
<evidence type="ECO:0000259" key="7">
    <source>
        <dbReference type="Pfam" id="PF00082"/>
    </source>
</evidence>
<dbReference type="RefSeq" id="WP_184998147.1">
    <property type="nucleotide sequence ID" value="NZ_BOMK01000040.1"/>
</dbReference>
<dbReference type="AlphaFoldDB" id="A0A7W7I606"/>
<keyword evidence="6" id="KW-0732">Signal</keyword>
<evidence type="ECO:0000313" key="9">
    <source>
        <dbReference type="Proteomes" id="UP000578112"/>
    </source>
</evidence>
<dbReference type="SUPFAM" id="SSF52743">
    <property type="entry name" value="Subtilisin-like"/>
    <property type="match status" value="1"/>
</dbReference>
<evidence type="ECO:0000256" key="5">
    <source>
        <dbReference type="PROSITE-ProRule" id="PRU01240"/>
    </source>
</evidence>
<accession>A0A7W7I606</accession>
<evidence type="ECO:0000256" key="6">
    <source>
        <dbReference type="SAM" id="SignalP"/>
    </source>
</evidence>
<dbReference type="Gene3D" id="3.40.50.200">
    <property type="entry name" value="Peptidase S8/S53 domain"/>
    <property type="match status" value="1"/>
</dbReference>
<dbReference type="Proteomes" id="UP000578112">
    <property type="component" value="Unassembled WGS sequence"/>
</dbReference>
<keyword evidence="8" id="KW-0282">Flagellum</keyword>
<dbReference type="EMBL" id="JACHNH010000001">
    <property type="protein sequence ID" value="MBB4767079.1"/>
    <property type="molecule type" value="Genomic_DNA"/>
</dbReference>
<dbReference type="PROSITE" id="PS00136">
    <property type="entry name" value="SUBTILASE_ASP"/>
    <property type="match status" value="1"/>
</dbReference>
<dbReference type="PANTHER" id="PTHR43806:SF11">
    <property type="entry name" value="CEREVISIN-RELATED"/>
    <property type="match status" value="1"/>
</dbReference>
<dbReference type="InterPro" id="IPR000209">
    <property type="entry name" value="Peptidase_S8/S53_dom"/>
</dbReference>
<evidence type="ECO:0000313" key="8">
    <source>
        <dbReference type="EMBL" id="MBB4767079.1"/>
    </source>
</evidence>
<keyword evidence="4 5" id="KW-0720">Serine protease</keyword>
<protein>
    <submittedName>
        <fullName evidence="8">Archaellum component FlaF (FlaF/FlaG flagellin family)</fullName>
    </submittedName>
</protein>
<dbReference type="Pfam" id="PF00082">
    <property type="entry name" value="Peptidase_S8"/>
    <property type="match status" value="1"/>
</dbReference>
<keyword evidence="2 5" id="KW-0645">Protease</keyword>
<keyword evidence="3 5" id="KW-0378">Hydrolase</keyword>
<dbReference type="GO" id="GO:0006508">
    <property type="term" value="P:proteolysis"/>
    <property type="evidence" value="ECO:0007669"/>
    <property type="project" value="UniProtKB-KW"/>
</dbReference>
<dbReference type="InterPro" id="IPR023827">
    <property type="entry name" value="Peptidase_S8_Asp-AS"/>
</dbReference>
<dbReference type="InterPro" id="IPR013783">
    <property type="entry name" value="Ig-like_fold"/>
</dbReference>